<accession>A0A517N7B7</accession>
<gene>
    <name evidence="1" type="ORF">K227x_14010</name>
</gene>
<evidence type="ECO:0000313" key="1">
    <source>
        <dbReference type="EMBL" id="QDT03022.1"/>
    </source>
</evidence>
<protein>
    <submittedName>
        <fullName evidence="1">Uncharacterized protein</fullName>
    </submittedName>
</protein>
<proteinExistence type="predicted"/>
<name>A0A517N7B7_9BACT</name>
<keyword evidence="2" id="KW-1185">Reference proteome</keyword>
<reference evidence="1 2" key="1">
    <citation type="submission" date="2019-02" db="EMBL/GenBank/DDBJ databases">
        <title>Deep-cultivation of Planctomycetes and their phenomic and genomic characterization uncovers novel biology.</title>
        <authorList>
            <person name="Wiegand S."/>
            <person name="Jogler M."/>
            <person name="Boedeker C."/>
            <person name="Pinto D."/>
            <person name="Vollmers J."/>
            <person name="Rivas-Marin E."/>
            <person name="Kohn T."/>
            <person name="Peeters S.H."/>
            <person name="Heuer A."/>
            <person name="Rast P."/>
            <person name="Oberbeckmann S."/>
            <person name="Bunk B."/>
            <person name="Jeske O."/>
            <person name="Meyerdierks A."/>
            <person name="Storesund J.E."/>
            <person name="Kallscheuer N."/>
            <person name="Luecker S."/>
            <person name="Lage O.M."/>
            <person name="Pohl T."/>
            <person name="Merkel B.J."/>
            <person name="Hornburger P."/>
            <person name="Mueller R.-W."/>
            <person name="Bruemmer F."/>
            <person name="Labrenz M."/>
            <person name="Spormann A.M."/>
            <person name="Op den Camp H."/>
            <person name="Overmann J."/>
            <person name="Amann R."/>
            <person name="Jetten M.S.M."/>
            <person name="Mascher T."/>
            <person name="Medema M.H."/>
            <person name="Devos D.P."/>
            <person name="Kaster A.-K."/>
            <person name="Ovreas L."/>
            <person name="Rohde M."/>
            <person name="Galperin M.Y."/>
            <person name="Jogler C."/>
        </authorList>
    </citation>
    <scope>NUCLEOTIDE SEQUENCE [LARGE SCALE GENOMIC DNA]</scope>
    <source>
        <strain evidence="1 2">K22_7</strain>
    </source>
</reference>
<dbReference type="EMBL" id="CP036525">
    <property type="protein sequence ID" value="QDT03022.1"/>
    <property type="molecule type" value="Genomic_DNA"/>
</dbReference>
<dbReference type="Proteomes" id="UP000318538">
    <property type="component" value="Chromosome"/>
</dbReference>
<dbReference type="AlphaFoldDB" id="A0A517N7B7"/>
<evidence type="ECO:0000313" key="2">
    <source>
        <dbReference type="Proteomes" id="UP000318538"/>
    </source>
</evidence>
<organism evidence="1 2">
    <name type="scientific">Rubripirellula lacrimiformis</name>
    <dbReference type="NCBI Taxonomy" id="1930273"/>
    <lineage>
        <taxon>Bacteria</taxon>
        <taxon>Pseudomonadati</taxon>
        <taxon>Planctomycetota</taxon>
        <taxon>Planctomycetia</taxon>
        <taxon>Pirellulales</taxon>
        <taxon>Pirellulaceae</taxon>
        <taxon>Rubripirellula</taxon>
    </lineage>
</organism>
<dbReference type="KEGG" id="rlc:K227x_14010"/>
<sequence length="55" mass="6337">MRPGYHLSGLLLHDPMIRRGPSLVSADESQWDDARQWILRWLPVAQEIGCPSPKR</sequence>
<dbReference type="RefSeq" id="WP_218933808.1">
    <property type="nucleotide sequence ID" value="NZ_CP036525.1"/>
</dbReference>